<evidence type="ECO:0000259" key="2">
    <source>
        <dbReference type="Pfam" id="PF08327"/>
    </source>
</evidence>
<organism evidence="3">
    <name type="scientific">OCS116 cluster bacterium</name>
    <dbReference type="NCBI Taxonomy" id="2030921"/>
    <lineage>
        <taxon>Bacteria</taxon>
        <taxon>Pseudomonadati</taxon>
        <taxon>Pseudomonadota</taxon>
        <taxon>Alphaproteobacteria</taxon>
        <taxon>OCS116 cluster</taxon>
    </lineage>
</organism>
<dbReference type="Gene3D" id="3.30.530.20">
    <property type="match status" value="1"/>
</dbReference>
<dbReference type="Pfam" id="PF08327">
    <property type="entry name" value="AHSA1"/>
    <property type="match status" value="1"/>
</dbReference>
<reference evidence="3" key="2">
    <citation type="journal article" date="2018" name="ISME J.">
        <title>A dynamic microbial community with high functional redundancy inhabits the cold, oxic subseafloor aquifer.</title>
        <authorList>
            <person name="Tully B.J."/>
            <person name="Wheat C.G."/>
            <person name="Glazer B.T."/>
            <person name="Huber J.A."/>
        </authorList>
    </citation>
    <scope>NUCLEOTIDE SEQUENCE</scope>
    <source>
        <strain evidence="3">NORP83</strain>
    </source>
</reference>
<dbReference type="EMBL" id="NVUS01000015">
    <property type="protein sequence ID" value="PCI99553.1"/>
    <property type="molecule type" value="Genomic_DNA"/>
</dbReference>
<dbReference type="InterPro" id="IPR023393">
    <property type="entry name" value="START-like_dom_sf"/>
</dbReference>
<name>A0A2A4YXG3_9PROT</name>
<accession>A0A2A4YXG3</accession>
<dbReference type="AlphaFoldDB" id="A0A2A4YXG3"/>
<evidence type="ECO:0000313" key="3">
    <source>
        <dbReference type="EMBL" id="PCI99553.1"/>
    </source>
</evidence>
<dbReference type="InterPro" id="IPR013538">
    <property type="entry name" value="ASHA1/2-like_C"/>
</dbReference>
<proteinExistence type="inferred from homology"/>
<evidence type="ECO:0000256" key="1">
    <source>
        <dbReference type="ARBA" id="ARBA00006817"/>
    </source>
</evidence>
<protein>
    <recommendedName>
        <fullName evidence="2">Activator of Hsp90 ATPase homologue 1/2-like C-terminal domain-containing protein</fullName>
    </recommendedName>
</protein>
<dbReference type="SUPFAM" id="SSF55961">
    <property type="entry name" value="Bet v1-like"/>
    <property type="match status" value="1"/>
</dbReference>
<comment type="similarity">
    <text evidence="1">Belongs to the AHA1 family.</text>
</comment>
<feature type="domain" description="Activator of Hsp90 ATPase homologue 1/2-like C-terminal" evidence="2">
    <location>
        <begin position="12"/>
        <end position="125"/>
    </location>
</feature>
<comment type="caution">
    <text evidence="3">The sequence shown here is derived from an EMBL/GenBank/DDBJ whole genome shotgun (WGS) entry which is preliminary data.</text>
</comment>
<reference key="1">
    <citation type="submission" date="2017-08" db="EMBL/GenBank/DDBJ databases">
        <title>A dynamic microbial community with high functional redundancy inhabits the cold, oxic subseafloor aquifer.</title>
        <authorList>
            <person name="Tully B.J."/>
            <person name="Wheat C.G."/>
            <person name="Glazer B.T."/>
            <person name="Huber J.A."/>
        </authorList>
    </citation>
    <scope>NUCLEOTIDE SEQUENCE [LARGE SCALE GENOMIC DNA]</scope>
</reference>
<gene>
    <name evidence="3" type="ORF">COB13_11615</name>
</gene>
<sequence>MSERIEQQKVVNASAADVYAALTQSAVFREMTGPPAEISDDEGGQFSLFGGFITGRNIELVPDVRMVQAWRSESWDDGVYSIVSFSFEETDGKTLVKLVHAGFPAGQKPHLEEGWQKNYWSKLAEKFNA</sequence>